<evidence type="ECO:0000256" key="1">
    <source>
        <dbReference type="ARBA" id="ARBA00001917"/>
    </source>
</evidence>
<dbReference type="Gene3D" id="1.20.58.480">
    <property type="match status" value="1"/>
</dbReference>
<dbReference type="SUPFAM" id="SSF140959">
    <property type="entry name" value="Indolic compounds 2,3-dioxygenase-like"/>
    <property type="match status" value="1"/>
</dbReference>
<keyword evidence="6" id="KW-0198">Cysteine biosynthesis</keyword>
<dbReference type="RefSeq" id="WP_114590935.1">
    <property type="nucleotide sequence ID" value="NZ_CP031165.1"/>
</dbReference>
<dbReference type="SUPFAM" id="SSF52343">
    <property type="entry name" value="Ferredoxin reductase-like, C-terminal NADP-linked domain"/>
    <property type="match status" value="1"/>
</dbReference>
<dbReference type="GO" id="GO:0010181">
    <property type="term" value="F:FMN binding"/>
    <property type="evidence" value="ECO:0007669"/>
    <property type="project" value="TreeGrafter"/>
</dbReference>
<keyword evidence="4" id="KW-0479">Metal-binding</keyword>
<keyword evidence="5" id="KW-0408">Iron</keyword>
<evidence type="ECO:0000256" key="2">
    <source>
        <dbReference type="ARBA" id="ARBA00022630"/>
    </source>
</evidence>
<dbReference type="SUPFAM" id="SSF63380">
    <property type="entry name" value="Riboflavin synthase domain-like"/>
    <property type="match status" value="1"/>
</dbReference>
<organism evidence="9 10">
    <name type="scientific">Euzebya pacifica</name>
    <dbReference type="NCBI Taxonomy" id="1608957"/>
    <lineage>
        <taxon>Bacteria</taxon>
        <taxon>Bacillati</taxon>
        <taxon>Actinomycetota</taxon>
        <taxon>Nitriliruptoria</taxon>
        <taxon>Euzebyales</taxon>
    </lineage>
</organism>
<reference evidence="9 10" key="1">
    <citation type="submission" date="2018-09" db="EMBL/GenBank/DDBJ databases">
        <title>Complete genome sequence of Euzebya sp. DY32-46 isolated from seawater of Pacific Ocean.</title>
        <authorList>
            <person name="Xu L."/>
            <person name="Wu Y.-H."/>
            <person name="Xu X.-W."/>
        </authorList>
    </citation>
    <scope>NUCLEOTIDE SEQUENCE [LARGE SCALE GENOMIC DNA]</scope>
    <source>
        <strain evidence="9 10">DY32-46</strain>
    </source>
</reference>
<dbReference type="InterPro" id="IPR017938">
    <property type="entry name" value="Riboflavin_synthase-like_b-brl"/>
</dbReference>
<proteinExistence type="predicted"/>
<dbReference type="GO" id="GO:0046872">
    <property type="term" value="F:metal ion binding"/>
    <property type="evidence" value="ECO:0007669"/>
    <property type="project" value="UniProtKB-KW"/>
</dbReference>
<evidence type="ECO:0000259" key="8">
    <source>
        <dbReference type="PROSITE" id="PS51384"/>
    </source>
</evidence>
<evidence type="ECO:0000259" key="7">
    <source>
        <dbReference type="PROSITE" id="PS50255"/>
    </source>
</evidence>
<dbReference type="GO" id="GO:0016491">
    <property type="term" value="F:oxidoreductase activity"/>
    <property type="evidence" value="ECO:0007669"/>
    <property type="project" value="InterPro"/>
</dbReference>
<dbReference type="GO" id="GO:0019441">
    <property type="term" value="P:L-tryptophan catabolic process to kynurenine"/>
    <property type="evidence" value="ECO:0007669"/>
    <property type="project" value="InterPro"/>
</dbReference>
<evidence type="ECO:0000256" key="3">
    <source>
        <dbReference type="ARBA" id="ARBA00022643"/>
    </source>
</evidence>
<evidence type="ECO:0000313" key="9">
    <source>
        <dbReference type="EMBL" id="AXV06249.1"/>
    </source>
</evidence>
<dbReference type="InterPro" id="IPR017927">
    <property type="entry name" value="FAD-bd_FR_type"/>
</dbReference>
<gene>
    <name evidence="9" type="ORF">DVS28_a1556</name>
</gene>
<keyword evidence="10" id="KW-1185">Reference proteome</keyword>
<dbReference type="KEGG" id="euz:DVS28_a1556"/>
<dbReference type="InterPro" id="IPR036400">
    <property type="entry name" value="Cyt_B5-like_heme/steroid_sf"/>
</dbReference>
<dbReference type="Pfam" id="PF00175">
    <property type="entry name" value="NAD_binding_1"/>
    <property type="match status" value="1"/>
</dbReference>
<dbReference type="GO" id="GO:0020037">
    <property type="term" value="F:heme binding"/>
    <property type="evidence" value="ECO:0007669"/>
    <property type="project" value="InterPro"/>
</dbReference>
<dbReference type="PANTHER" id="PTHR19384:SF128">
    <property type="entry name" value="NADPH OXIDOREDUCTASE A"/>
    <property type="match status" value="1"/>
</dbReference>
<dbReference type="OrthoDB" id="3217230at2"/>
<dbReference type="Pfam" id="PF00173">
    <property type="entry name" value="Cyt-b5"/>
    <property type="match status" value="1"/>
</dbReference>
<dbReference type="Gene3D" id="3.10.120.10">
    <property type="entry name" value="Cytochrome b5-like heme/steroid binding domain"/>
    <property type="match status" value="1"/>
</dbReference>
<dbReference type="SMART" id="SM01117">
    <property type="entry name" value="Cyt-b5"/>
    <property type="match status" value="1"/>
</dbReference>
<dbReference type="Gene3D" id="1.20.990.10">
    <property type="entry name" value="NADPH-cytochrome p450 Reductase, Chain A, domain 3"/>
    <property type="match status" value="1"/>
</dbReference>
<protein>
    <submittedName>
        <fullName evidence="9">Sulfite reductase [NADPH] flavoprotein alpha-component</fullName>
    </submittedName>
</protein>
<dbReference type="Gene3D" id="2.40.30.10">
    <property type="entry name" value="Translation factors"/>
    <property type="match status" value="1"/>
</dbReference>
<feature type="domain" description="Cytochrome b5 heme-binding" evidence="7">
    <location>
        <begin position="814"/>
        <end position="893"/>
    </location>
</feature>
<dbReference type="InterPro" id="IPR001199">
    <property type="entry name" value="Cyt_B5-like_heme/steroid-bd"/>
</dbReference>
<dbReference type="Gene3D" id="3.40.50.80">
    <property type="entry name" value="Nucleotide-binding domain of ferredoxin-NADP reductase (FNR) module"/>
    <property type="match status" value="1"/>
</dbReference>
<keyword evidence="2" id="KW-0285">Flavoprotein</keyword>
<dbReference type="InterPro" id="IPR000898">
    <property type="entry name" value="Indolamine_dOase"/>
</dbReference>
<dbReference type="PRINTS" id="PR00371">
    <property type="entry name" value="FPNCR"/>
</dbReference>
<keyword evidence="6" id="KW-0028">Amino-acid biosynthesis</keyword>
<evidence type="ECO:0000256" key="6">
    <source>
        <dbReference type="ARBA" id="ARBA00023192"/>
    </source>
</evidence>
<dbReference type="PROSITE" id="PS51384">
    <property type="entry name" value="FAD_FR"/>
    <property type="match status" value="1"/>
</dbReference>
<keyword evidence="3" id="KW-0288">FMN</keyword>
<dbReference type="InterPro" id="IPR001433">
    <property type="entry name" value="OxRdtase_FAD/NAD-bd"/>
</dbReference>
<comment type="cofactor">
    <cofactor evidence="1">
        <name>FMN</name>
        <dbReference type="ChEBI" id="CHEBI:58210"/>
    </cofactor>
</comment>
<dbReference type="GO" id="GO:0005829">
    <property type="term" value="C:cytosol"/>
    <property type="evidence" value="ECO:0007669"/>
    <property type="project" value="TreeGrafter"/>
</dbReference>
<dbReference type="GO" id="GO:0019344">
    <property type="term" value="P:cysteine biosynthetic process"/>
    <property type="evidence" value="ECO:0007669"/>
    <property type="project" value="UniProtKB-KW"/>
</dbReference>
<dbReference type="EMBL" id="CP031165">
    <property type="protein sequence ID" value="AXV06249.1"/>
    <property type="molecule type" value="Genomic_DNA"/>
</dbReference>
<dbReference type="Pfam" id="PF01231">
    <property type="entry name" value="IDO"/>
    <property type="match status" value="1"/>
</dbReference>
<name>A0A346XVK2_9ACTN</name>
<dbReference type="PROSITE" id="PS50255">
    <property type="entry name" value="CYTOCHROME_B5_2"/>
    <property type="match status" value="1"/>
</dbReference>
<accession>A0A346XVK2</accession>
<dbReference type="InterPro" id="IPR023173">
    <property type="entry name" value="NADPH_Cyt_P450_Rdtase_alpha"/>
</dbReference>
<dbReference type="SUPFAM" id="SSF55856">
    <property type="entry name" value="Cytochrome b5-like heme/steroid binding domain"/>
    <property type="match status" value="1"/>
</dbReference>
<dbReference type="GO" id="GO:0050660">
    <property type="term" value="F:flavin adenine dinucleotide binding"/>
    <property type="evidence" value="ECO:0007669"/>
    <property type="project" value="TreeGrafter"/>
</dbReference>
<sequence length="1127" mass="121717">MTATTLPPSTTPGPSRRLLEALAEEASPHLGSLSYDDGLMPVGDPPTALPPSHEAWDQAAAELPRMWRDLSARRELPELPLLSAAPEDLADEHLWRASVVLGALVYAYVRCDMHDLHLPAPVAVPSVLRLPWEEVARRMGRHRAHFSLDDLMLHNWARIDPTGPITVENTRLLVPQTGSSTEAAFCLGFNEVSAACTPLVQAMVRGQDAAAAKDVDAVVQSLLDVLDAVHHLTETALMKIDPVPLASPHADPVIWAKLVAPTGIPVVSNVPGVSGAAAAGIQALDNFLGRVTHASPLGQEALHVADNYAPNVRRFVAAMGQAPVRDFVLESGDIGLRGLFQNVVDAYTGDRGYLGVHRRKVYGFIQTAFKVGRPSTASGISGQYRARAWRHAHHALEAARVERVLDMSMQPVPARLAGRTVVAQGSTGPINDIRLDLRGTGLIVRPGDRLAVHPKNDPELVEWTLQALGATGEERVPLTTSWQASLAARHDQLNRGDANLRDFLTHAWLRPLTPEVAEQLVALAPAPSLLALLRERREEGWEVPDALHELRRTGFNPSRMWKAELMDREAISRILPPLPARLYSVAGTEVDDDGLPTTASLVIGHLSFEAEGADGEVRRQRGTASTMMTERLDIGGEVDLTVVRPQRFTLPTDDRGVIMCAAGTGVAPFMGFLEHREAGDGDNWLMLAVRTPEQVPDQERLYRWRDTDHVRLDIAYSREAPEGGPPGRIDRLITSPEVGPELVRWLLETDANLYVCGQGGFASTVMTAVREALAAHGPEGLDPDVAMRQLVADRQVMFDVFTTFTPAADLRPGERPLEVSELIAHTGPDNGYWMAINGVVHDMTEFRHLHPGGRHIVDDNCGVDCTTEFDEVRHHLDPEIVAMLEMYRIGVVRQLSLEGPWGIAIRDGRVDAITLQQLYAAWVAEAYTVVELRNSLRNELSVIALPLTDREAVGDLTPLKVGIVVDTMQRFCVQLLAIALGTEIADLWAMTCGLAAPAADAQELGRRLQQGLGHTAGSGTLGEDGGLWPDVADALAAAHDARDRAADAGPAAHAAIADAAATIEGTLTDIVDALGVGLQAFERHEAAVAVVAGPDLLGALAVLPDRLRARRAELATAARALATALEG</sequence>
<feature type="domain" description="FAD-binding FR-type" evidence="8">
    <location>
        <begin position="409"/>
        <end position="651"/>
    </location>
</feature>
<evidence type="ECO:0000256" key="5">
    <source>
        <dbReference type="ARBA" id="ARBA00023004"/>
    </source>
</evidence>
<dbReference type="InterPro" id="IPR039261">
    <property type="entry name" value="FNR_nucleotide-bd"/>
</dbReference>
<evidence type="ECO:0000256" key="4">
    <source>
        <dbReference type="ARBA" id="ARBA00022723"/>
    </source>
</evidence>
<dbReference type="AlphaFoldDB" id="A0A346XVK2"/>
<dbReference type="InterPro" id="IPR001709">
    <property type="entry name" value="Flavoprot_Pyr_Nucl_cyt_Rdtase"/>
</dbReference>
<dbReference type="PANTHER" id="PTHR19384">
    <property type="entry name" value="NITRIC OXIDE SYNTHASE-RELATED"/>
    <property type="match status" value="1"/>
</dbReference>
<dbReference type="InterPro" id="IPR037217">
    <property type="entry name" value="Trp/Indoleamine_2_3_dOase-like"/>
</dbReference>
<dbReference type="Proteomes" id="UP000264006">
    <property type="component" value="Chromosome"/>
</dbReference>
<evidence type="ECO:0000313" key="10">
    <source>
        <dbReference type="Proteomes" id="UP000264006"/>
    </source>
</evidence>